<gene>
    <name evidence="3" type="ORF">RR48_08102</name>
</gene>
<evidence type="ECO:0000313" key="3">
    <source>
        <dbReference type="EMBL" id="KPJ16511.1"/>
    </source>
</evidence>
<keyword evidence="4" id="KW-1185">Reference proteome</keyword>
<keyword evidence="1" id="KW-0732">Signal</keyword>
<dbReference type="InterPro" id="IPR032815">
    <property type="entry name" value="S8_pro-domain"/>
</dbReference>
<dbReference type="AlphaFoldDB" id="A0A194RKK9"/>
<feature type="signal peptide" evidence="1">
    <location>
        <begin position="1"/>
        <end position="19"/>
    </location>
</feature>
<dbReference type="InParanoid" id="A0A194RKK9"/>
<accession>A0A194RKK9</accession>
<feature type="chain" id="PRO_5008265258" description="Peptidase S8 pro-domain domain-containing protein" evidence="1">
    <location>
        <begin position="20"/>
        <end position="108"/>
    </location>
</feature>
<dbReference type="InterPro" id="IPR038466">
    <property type="entry name" value="S8_pro-domain_sf"/>
</dbReference>
<organism evidence="3 4">
    <name type="scientific">Papilio machaon</name>
    <name type="common">Old World swallowtail butterfly</name>
    <dbReference type="NCBI Taxonomy" id="76193"/>
    <lineage>
        <taxon>Eukaryota</taxon>
        <taxon>Metazoa</taxon>
        <taxon>Ecdysozoa</taxon>
        <taxon>Arthropoda</taxon>
        <taxon>Hexapoda</taxon>
        <taxon>Insecta</taxon>
        <taxon>Pterygota</taxon>
        <taxon>Neoptera</taxon>
        <taxon>Endopterygota</taxon>
        <taxon>Lepidoptera</taxon>
        <taxon>Glossata</taxon>
        <taxon>Ditrysia</taxon>
        <taxon>Papilionoidea</taxon>
        <taxon>Papilionidae</taxon>
        <taxon>Papilioninae</taxon>
        <taxon>Papilio</taxon>
    </lineage>
</organism>
<dbReference type="Gene3D" id="3.30.70.850">
    <property type="entry name" value="Peptidase S8, pro-domain"/>
    <property type="match status" value="1"/>
</dbReference>
<name>A0A194RKK9_PAPMA</name>
<protein>
    <recommendedName>
        <fullName evidence="2">Peptidase S8 pro-domain domain-containing protein</fullName>
    </recommendedName>
</protein>
<sequence>MWLAWRSLAQLVLVLGVFGAHDATYHNQFAVHVPNGERHVRDIAKRHGYVNHGQTFRNDGWKETASSGSARFLIKPFVRLPSTVLTIVYLEVLFINNNLIINTVRDIR</sequence>
<evidence type="ECO:0000259" key="2">
    <source>
        <dbReference type="Pfam" id="PF16470"/>
    </source>
</evidence>
<proteinExistence type="predicted"/>
<dbReference type="Pfam" id="PF16470">
    <property type="entry name" value="S8_pro-domain"/>
    <property type="match status" value="1"/>
</dbReference>
<dbReference type="EMBL" id="KQ460211">
    <property type="protein sequence ID" value="KPJ16511.1"/>
    <property type="molecule type" value="Genomic_DNA"/>
</dbReference>
<evidence type="ECO:0000313" key="4">
    <source>
        <dbReference type="Proteomes" id="UP000053240"/>
    </source>
</evidence>
<reference evidence="3 4" key="1">
    <citation type="journal article" date="2015" name="Nat. Commun.">
        <title>Outbred genome sequencing and CRISPR/Cas9 gene editing in butterflies.</title>
        <authorList>
            <person name="Li X."/>
            <person name="Fan D."/>
            <person name="Zhang W."/>
            <person name="Liu G."/>
            <person name="Zhang L."/>
            <person name="Zhao L."/>
            <person name="Fang X."/>
            <person name="Chen L."/>
            <person name="Dong Y."/>
            <person name="Chen Y."/>
            <person name="Ding Y."/>
            <person name="Zhao R."/>
            <person name="Feng M."/>
            <person name="Zhu Y."/>
            <person name="Feng Y."/>
            <person name="Jiang X."/>
            <person name="Zhu D."/>
            <person name="Xiang H."/>
            <person name="Feng X."/>
            <person name="Li S."/>
            <person name="Wang J."/>
            <person name="Zhang G."/>
            <person name="Kronforst M.R."/>
            <person name="Wang W."/>
        </authorList>
    </citation>
    <scope>NUCLEOTIDE SEQUENCE [LARGE SCALE GENOMIC DNA]</scope>
    <source>
        <strain evidence="3">Ya'a_city_454_Pm</strain>
        <tissue evidence="3">Whole body</tissue>
    </source>
</reference>
<evidence type="ECO:0000256" key="1">
    <source>
        <dbReference type="SAM" id="SignalP"/>
    </source>
</evidence>
<dbReference type="Proteomes" id="UP000053240">
    <property type="component" value="Unassembled WGS sequence"/>
</dbReference>
<feature type="domain" description="Peptidase S8 pro-domain" evidence="2">
    <location>
        <begin position="28"/>
        <end position="59"/>
    </location>
</feature>
<dbReference type="SUPFAM" id="SSF54897">
    <property type="entry name" value="Protease propeptides/inhibitors"/>
    <property type="match status" value="1"/>
</dbReference>